<dbReference type="EMBL" id="CCMZ01000064">
    <property type="protein sequence ID" value="CDX27383.1"/>
    <property type="molecule type" value="Genomic_DNA"/>
</dbReference>
<evidence type="ECO:0000313" key="4">
    <source>
        <dbReference type="Proteomes" id="UP000045285"/>
    </source>
</evidence>
<evidence type="ECO:0000313" key="5">
    <source>
        <dbReference type="Proteomes" id="UP000046373"/>
    </source>
</evidence>
<evidence type="ECO:0000313" key="3">
    <source>
        <dbReference type="EMBL" id="CDX62914.1"/>
    </source>
</evidence>
<reference evidence="3" key="1">
    <citation type="submission" date="2014-08" db="EMBL/GenBank/DDBJ databases">
        <title>DNA barcoding of Bradysia (Diptera: Sciaridae) for detection of the immature stages on agricultural crops.</title>
        <authorList>
            <person name="Shin S."/>
            <person name="Jung S."/>
            <person name="Heller K."/>
            <person name="Menzel F."/>
            <person name="Hong T.-K."/>
            <person name="Lee H."/>
            <person name="Lee S."/>
        </authorList>
    </citation>
    <scope>NUCLEOTIDE SEQUENCE</scope>
</reference>
<keyword evidence="4" id="KW-1185">Reference proteome</keyword>
<gene>
    <name evidence="3" type="ORF">MPL1032_80002</name>
    <name evidence="1" type="ORF">MPL3356_670001</name>
    <name evidence="2" type="ORF">MPLDJ20_380009</name>
</gene>
<proteinExistence type="predicted"/>
<organism evidence="2 5">
    <name type="scientific">Mesorhizobium plurifarium</name>
    <dbReference type="NCBI Taxonomy" id="69974"/>
    <lineage>
        <taxon>Bacteria</taxon>
        <taxon>Pseudomonadati</taxon>
        <taxon>Pseudomonadota</taxon>
        <taxon>Alphaproteobacteria</taxon>
        <taxon>Hyphomicrobiales</taxon>
        <taxon>Phyllobacteriaceae</taxon>
        <taxon>Mesorhizobium</taxon>
    </lineage>
</organism>
<dbReference type="EMBL" id="CCNB01000032">
    <property type="protein sequence ID" value="CDX41581.1"/>
    <property type="molecule type" value="Genomic_DNA"/>
</dbReference>
<dbReference type="AlphaFoldDB" id="A0A090FIT2"/>
<reference evidence="2 5" key="2">
    <citation type="submission" date="2014-08" db="EMBL/GenBank/DDBJ databases">
        <authorList>
            <person name="Moulin Lionel"/>
        </authorList>
    </citation>
    <scope>NUCLEOTIDE SEQUENCE [LARGE SCALE GENOMIC DNA]</scope>
</reference>
<evidence type="ECO:0000313" key="2">
    <source>
        <dbReference type="EMBL" id="CDX41581.1"/>
    </source>
</evidence>
<reference evidence="6" key="3">
    <citation type="submission" date="2014-08" db="EMBL/GenBank/DDBJ databases">
        <authorList>
            <person name="Edwards T."/>
        </authorList>
    </citation>
    <scope>NUCLEOTIDE SEQUENCE [LARGE SCALE GENOMIC DNA]</scope>
</reference>
<name>A0A090FIT2_MESPL</name>
<sequence>MHVLSLPPAFVLSQDQTLKFNKTLIWLYWSRMNRREHSHLGNLMPW</sequence>
<dbReference type="EMBL" id="CCND01000051">
    <property type="protein sequence ID" value="CDX62914.1"/>
    <property type="molecule type" value="Genomic_DNA"/>
</dbReference>
<dbReference type="Proteomes" id="UP000046373">
    <property type="component" value="Unassembled WGS sequence"/>
</dbReference>
<dbReference type="Proteomes" id="UP000045285">
    <property type="component" value="Unassembled WGS sequence"/>
</dbReference>
<evidence type="ECO:0000313" key="1">
    <source>
        <dbReference type="EMBL" id="CDX27383.1"/>
    </source>
</evidence>
<dbReference type="Proteomes" id="UP000182888">
    <property type="component" value="Unassembled WGS sequence"/>
</dbReference>
<accession>A0A090FIT2</accession>
<evidence type="ECO:0000313" key="6">
    <source>
        <dbReference type="Proteomes" id="UP000182888"/>
    </source>
</evidence>
<reference evidence="4" key="4">
    <citation type="submission" date="2014-08" db="EMBL/GenBank/DDBJ databases">
        <authorList>
            <person name="Moulin L."/>
        </authorList>
    </citation>
    <scope>NUCLEOTIDE SEQUENCE [LARGE SCALE GENOMIC DNA]</scope>
</reference>
<protein>
    <submittedName>
        <fullName evidence="2">Uncharacterized protein</fullName>
    </submittedName>
</protein>